<organism evidence="6">
    <name type="scientific">Dunaliella tertiolecta</name>
    <name type="common">Green alga</name>
    <dbReference type="NCBI Taxonomy" id="3047"/>
    <lineage>
        <taxon>Eukaryota</taxon>
        <taxon>Viridiplantae</taxon>
        <taxon>Chlorophyta</taxon>
        <taxon>core chlorophytes</taxon>
        <taxon>Chlorophyceae</taxon>
        <taxon>CS clade</taxon>
        <taxon>Chlamydomonadales</taxon>
        <taxon>Dunaliellaceae</taxon>
        <taxon>Dunaliella</taxon>
    </lineage>
</organism>
<dbReference type="GO" id="GO:0008270">
    <property type="term" value="F:zinc ion binding"/>
    <property type="evidence" value="ECO:0007669"/>
    <property type="project" value="UniProtKB-KW"/>
</dbReference>
<feature type="domain" description="Zinc finger PHD-type" evidence="5">
    <location>
        <begin position="145"/>
        <end position="207"/>
    </location>
</feature>
<feature type="compositionally biased region" description="Pro residues" evidence="4">
    <location>
        <begin position="300"/>
        <end position="322"/>
    </location>
</feature>
<name>A0A7S3QMY0_DUNTE</name>
<sequence>MSAQKKQKLAKEESPLLSKTIMHRDYRSAPPNTMVLWGVPKSKVKPHIDWAVATTKPTYRMVPVQFKCRRSKSKSTLDVSVVYREDMARDASKMRLGAEDMGFFVVNGLVPRLKESNMLQLGNTAIVFPVEGSPNTFRLEILPSVCPYCDQAMETGEFVECEGCDAHAHRQCVSTIWADDELQKNSSGASAGGASQQPFKFACPACEAREPAVSYSETCTMQTTQNGHHVSGFRSGVNPLKRPLPGTDAPSQPSSLHPHAQAGTSTAGVLSSQAAAAAGAKGDAPQKASSAQRAGGPAGQLPPSPLRSRPSPSPSAAPPPAAGPSAAVHPPGPSSGSGSGSGSAHVAALRALGTSSSGGGGGSSSSNCRSTKP</sequence>
<dbReference type="SMART" id="SM00249">
    <property type="entry name" value="PHD"/>
    <property type="match status" value="1"/>
</dbReference>
<gene>
    <name evidence="6" type="ORF">DTER00134_LOCUS2762</name>
</gene>
<keyword evidence="1" id="KW-0479">Metal-binding</keyword>
<accession>A0A7S3QMY0</accession>
<evidence type="ECO:0000256" key="2">
    <source>
        <dbReference type="ARBA" id="ARBA00022771"/>
    </source>
</evidence>
<evidence type="ECO:0000256" key="4">
    <source>
        <dbReference type="SAM" id="MobiDB-lite"/>
    </source>
</evidence>
<proteinExistence type="predicted"/>
<evidence type="ECO:0000256" key="3">
    <source>
        <dbReference type="ARBA" id="ARBA00022833"/>
    </source>
</evidence>
<dbReference type="EMBL" id="HBIP01005511">
    <property type="protein sequence ID" value="CAE0487716.1"/>
    <property type="molecule type" value="Transcribed_RNA"/>
</dbReference>
<feature type="compositionally biased region" description="Low complexity" evidence="4">
    <location>
        <begin position="273"/>
        <end position="288"/>
    </location>
</feature>
<dbReference type="Gene3D" id="3.30.40.10">
    <property type="entry name" value="Zinc/RING finger domain, C3HC4 (zinc finger)"/>
    <property type="match status" value="1"/>
</dbReference>
<dbReference type="InterPro" id="IPR001965">
    <property type="entry name" value="Znf_PHD"/>
</dbReference>
<feature type="region of interest" description="Disordered" evidence="4">
    <location>
        <begin position="226"/>
        <end position="373"/>
    </location>
</feature>
<evidence type="ECO:0000259" key="5">
    <source>
        <dbReference type="SMART" id="SM00249"/>
    </source>
</evidence>
<evidence type="ECO:0000256" key="1">
    <source>
        <dbReference type="ARBA" id="ARBA00022723"/>
    </source>
</evidence>
<dbReference type="SUPFAM" id="SSF57903">
    <property type="entry name" value="FYVE/PHD zinc finger"/>
    <property type="match status" value="1"/>
</dbReference>
<keyword evidence="3" id="KW-0862">Zinc</keyword>
<keyword evidence="2" id="KW-0863">Zinc-finger</keyword>
<evidence type="ECO:0000313" key="6">
    <source>
        <dbReference type="EMBL" id="CAE0487716.1"/>
    </source>
</evidence>
<protein>
    <recommendedName>
        <fullName evidence="5">Zinc finger PHD-type domain-containing protein</fullName>
    </recommendedName>
</protein>
<dbReference type="AlphaFoldDB" id="A0A7S3QMY0"/>
<reference evidence="6" key="1">
    <citation type="submission" date="2021-01" db="EMBL/GenBank/DDBJ databases">
        <authorList>
            <person name="Corre E."/>
            <person name="Pelletier E."/>
            <person name="Niang G."/>
            <person name="Scheremetjew M."/>
            <person name="Finn R."/>
            <person name="Kale V."/>
            <person name="Holt S."/>
            <person name="Cochrane G."/>
            <person name="Meng A."/>
            <person name="Brown T."/>
            <person name="Cohen L."/>
        </authorList>
    </citation>
    <scope>NUCLEOTIDE SEQUENCE</scope>
    <source>
        <strain evidence="6">CCMP1320</strain>
    </source>
</reference>
<dbReference type="InterPro" id="IPR013083">
    <property type="entry name" value="Znf_RING/FYVE/PHD"/>
</dbReference>
<dbReference type="InterPro" id="IPR011011">
    <property type="entry name" value="Znf_FYVE_PHD"/>
</dbReference>
<feature type="compositionally biased region" description="Polar residues" evidence="4">
    <location>
        <begin position="262"/>
        <end position="272"/>
    </location>
</feature>